<dbReference type="SUPFAM" id="SSF56420">
    <property type="entry name" value="Peptide deformylase"/>
    <property type="match status" value="1"/>
</dbReference>
<evidence type="ECO:0000256" key="1">
    <source>
        <dbReference type="ARBA" id="ARBA00010759"/>
    </source>
</evidence>
<evidence type="ECO:0000256" key="4">
    <source>
        <dbReference type="ARBA" id="ARBA00022917"/>
    </source>
</evidence>
<dbReference type="FunFam" id="3.90.45.10:FF:000002">
    <property type="entry name" value="Peptide deformylase"/>
    <property type="match status" value="1"/>
</dbReference>
<keyword evidence="2 6" id="KW-0479">Metal-binding</keyword>
<keyword evidence="4 6" id="KW-0648">Protein biosynthesis</keyword>
<dbReference type="Gene3D" id="3.90.45.10">
    <property type="entry name" value="Peptide deformylase"/>
    <property type="match status" value="1"/>
</dbReference>
<keyword evidence="8" id="KW-1185">Reference proteome</keyword>
<comment type="catalytic activity">
    <reaction evidence="6">
        <text>N-terminal N-formyl-L-methionyl-[peptide] + H2O = N-terminal L-methionyl-[peptide] + formate</text>
        <dbReference type="Rhea" id="RHEA:24420"/>
        <dbReference type="Rhea" id="RHEA-COMP:10639"/>
        <dbReference type="Rhea" id="RHEA-COMP:10640"/>
        <dbReference type="ChEBI" id="CHEBI:15377"/>
        <dbReference type="ChEBI" id="CHEBI:15740"/>
        <dbReference type="ChEBI" id="CHEBI:49298"/>
        <dbReference type="ChEBI" id="CHEBI:64731"/>
        <dbReference type="EC" id="3.5.1.88"/>
    </reaction>
</comment>
<protein>
    <recommendedName>
        <fullName evidence="6">Peptide deformylase</fullName>
        <shortName evidence="6">PDF</shortName>
        <ecNumber evidence="6">3.5.1.88</ecNumber>
    </recommendedName>
    <alternativeName>
        <fullName evidence="6">Polypeptide deformylase</fullName>
    </alternativeName>
</protein>
<sequence length="184" mass="20883">MILMKDIVREGHPALRKVAEEVNFPLAPVEKKLCEDLLEYIKNSQDDELCERFGLRPGIGLAAPQVNVSKRIFALHIEEEDKKPLSIVAINPKIVSHSVEQTYLAAGEGCLSVDRDIEGYVPRYSRITIKAFDQEGNEFKLRLKGLPAIAFQHELDHLNGIMFYDHIDQTTPYKEIPGAIPFER</sequence>
<dbReference type="PANTHER" id="PTHR10458">
    <property type="entry name" value="PEPTIDE DEFORMYLASE"/>
    <property type="match status" value="1"/>
</dbReference>
<evidence type="ECO:0000256" key="5">
    <source>
        <dbReference type="ARBA" id="ARBA00023004"/>
    </source>
</evidence>
<dbReference type="GO" id="GO:0006412">
    <property type="term" value="P:translation"/>
    <property type="evidence" value="ECO:0007669"/>
    <property type="project" value="UniProtKB-UniRule"/>
</dbReference>
<dbReference type="EMBL" id="BJYL01000030">
    <property type="protein sequence ID" value="GEN83974.1"/>
    <property type="molecule type" value="Genomic_DNA"/>
</dbReference>
<dbReference type="GO" id="GO:0042586">
    <property type="term" value="F:peptide deformylase activity"/>
    <property type="evidence" value="ECO:0007669"/>
    <property type="project" value="UniProtKB-UniRule"/>
</dbReference>
<keyword evidence="5 6" id="KW-0408">Iron</keyword>
<dbReference type="CDD" id="cd00487">
    <property type="entry name" value="Pep_deformylase"/>
    <property type="match status" value="1"/>
</dbReference>
<dbReference type="PIRSF" id="PIRSF004749">
    <property type="entry name" value="Pep_def"/>
    <property type="match status" value="1"/>
</dbReference>
<dbReference type="Pfam" id="PF01327">
    <property type="entry name" value="Pep_deformylase"/>
    <property type="match status" value="1"/>
</dbReference>
<comment type="similarity">
    <text evidence="1 6">Belongs to the polypeptide deformylase family.</text>
</comment>
<dbReference type="EC" id="3.5.1.88" evidence="6"/>
<organism evidence="7 8">
    <name type="scientific">Sporosarcina luteola</name>
    <dbReference type="NCBI Taxonomy" id="582850"/>
    <lineage>
        <taxon>Bacteria</taxon>
        <taxon>Bacillati</taxon>
        <taxon>Bacillota</taxon>
        <taxon>Bacilli</taxon>
        <taxon>Bacillales</taxon>
        <taxon>Caryophanaceae</taxon>
        <taxon>Sporosarcina</taxon>
    </lineage>
</organism>
<evidence type="ECO:0000313" key="8">
    <source>
        <dbReference type="Proteomes" id="UP000321901"/>
    </source>
</evidence>
<feature type="active site" evidence="6">
    <location>
        <position position="154"/>
    </location>
</feature>
<evidence type="ECO:0000256" key="2">
    <source>
        <dbReference type="ARBA" id="ARBA00022723"/>
    </source>
</evidence>
<dbReference type="RefSeq" id="WP_147058410.1">
    <property type="nucleotide sequence ID" value="NZ_BJYL01000030.1"/>
</dbReference>
<evidence type="ECO:0000256" key="3">
    <source>
        <dbReference type="ARBA" id="ARBA00022801"/>
    </source>
</evidence>
<reference evidence="7 8" key="1">
    <citation type="submission" date="2019-07" db="EMBL/GenBank/DDBJ databases">
        <title>Whole genome shotgun sequence of Sporosarcina luteola NBRC 105378.</title>
        <authorList>
            <person name="Hosoyama A."/>
            <person name="Uohara A."/>
            <person name="Ohji S."/>
            <person name="Ichikawa N."/>
        </authorList>
    </citation>
    <scope>NUCLEOTIDE SEQUENCE [LARGE SCALE GENOMIC DNA]</scope>
    <source>
        <strain evidence="7 8">NBRC 105378</strain>
    </source>
</reference>
<dbReference type="HAMAP" id="MF_00163">
    <property type="entry name" value="Pep_deformylase"/>
    <property type="match status" value="1"/>
</dbReference>
<comment type="function">
    <text evidence="6">Removes the formyl group from the N-terminal Met of newly synthesized proteins. Requires at least a dipeptide for an efficient rate of reaction. N-terminal L-methionine is a prerequisite for activity but the enzyme has broad specificity at other positions.</text>
</comment>
<name>A0A511Z968_9BACL</name>
<dbReference type="InterPro" id="IPR023635">
    <property type="entry name" value="Peptide_deformylase"/>
</dbReference>
<dbReference type="NCBIfam" id="TIGR00079">
    <property type="entry name" value="pept_deformyl"/>
    <property type="match status" value="1"/>
</dbReference>
<dbReference type="AlphaFoldDB" id="A0A511Z968"/>
<comment type="caution">
    <text evidence="7">The sequence shown here is derived from an EMBL/GenBank/DDBJ whole genome shotgun (WGS) entry which is preliminary data.</text>
</comment>
<dbReference type="InterPro" id="IPR036821">
    <property type="entry name" value="Peptide_deformylase_sf"/>
</dbReference>
<dbReference type="GO" id="GO:0046872">
    <property type="term" value="F:metal ion binding"/>
    <property type="evidence" value="ECO:0007669"/>
    <property type="project" value="UniProtKB-KW"/>
</dbReference>
<feature type="binding site" evidence="6">
    <location>
        <position position="110"/>
    </location>
    <ligand>
        <name>Fe cation</name>
        <dbReference type="ChEBI" id="CHEBI:24875"/>
    </ligand>
</feature>
<feature type="binding site" evidence="6">
    <location>
        <position position="153"/>
    </location>
    <ligand>
        <name>Fe cation</name>
        <dbReference type="ChEBI" id="CHEBI:24875"/>
    </ligand>
</feature>
<gene>
    <name evidence="7" type="primary">defB</name>
    <name evidence="6" type="synonym">def</name>
    <name evidence="7" type="ORF">SLU01_22860</name>
</gene>
<dbReference type="OrthoDB" id="9784988at2"/>
<dbReference type="Proteomes" id="UP000321901">
    <property type="component" value="Unassembled WGS sequence"/>
</dbReference>
<comment type="cofactor">
    <cofactor evidence="6">
        <name>Fe(2+)</name>
        <dbReference type="ChEBI" id="CHEBI:29033"/>
    </cofactor>
    <text evidence="6">Binds 1 Fe(2+) ion.</text>
</comment>
<accession>A0A511Z968</accession>
<feature type="binding site" evidence="6">
    <location>
        <position position="157"/>
    </location>
    <ligand>
        <name>Fe cation</name>
        <dbReference type="ChEBI" id="CHEBI:24875"/>
    </ligand>
</feature>
<dbReference type="PRINTS" id="PR01576">
    <property type="entry name" value="PDEFORMYLASE"/>
</dbReference>
<proteinExistence type="inferred from homology"/>
<keyword evidence="3 6" id="KW-0378">Hydrolase</keyword>
<evidence type="ECO:0000256" key="6">
    <source>
        <dbReference type="HAMAP-Rule" id="MF_00163"/>
    </source>
</evidence>
<evidence type="ECO:0000313" key="7">
    <source>
        <dbReference type="EMBL" id="GEN83974.1"/>
    </source>
</evidence>
<dbReference type="PANTHER" id="PTHR10458:SF8">
    <property type="entry name" value="PEPTIDE DEFORMYLASE 2"/>
    <property type="match status" value="1"/>
</dbReference>